<evidence type="ECO:0000256" key="3">
    <source>
        <dbReference type="ARBA" id="ARBA00023172"/>
    </source>
</evidence>
<dbReference type="Proteomes" id="UP000675880">
    <property type="component" value="Unassembled WGS sequence"/>
</dbReference>
<dbReference type="InterPro" id="IPR050090">
    <property type="entry name" value="Tyrosine_recombinase_XerCD"/>
</dbReference>
<dbReference type="Pfam" id="PF00589">
    <property type="entry name" value="Phage_integrase"/>
    <property type="match status" value="1"/>
</dbReference>
<feature type="domain" description="Tyr recombinase" evidence="4">
    <location>
        <begin position="176"/>
        <end position="356"/>
    </location>
</feature>
<accession>A0ABN7LNC3</accession>
<comment type="similarity">
    <text evidence="1">Belongs to the 'phage' integrase family.</text>
</comment>
<keyword evidence="2" id="KW-0238">DNA-binding</keyword>
<dbReference type="EMBL" id="CAJNBJ010000016">
    <property type="protein sequence ID" value="CAE6753840.1"/>
    <property type="molecule type" value="Genomic_DNA"/>
</dbReference>
<dbReference type="InterPro" id="IPR011010">
    <property type="entry name" value="DNA_brk_join_enz"/>
</dbReference>
<evidence type="ECO:0000256" key="1">
    <source>
        <dbReference type="ARBA" id="ARBA00008857"/>
    </source>
</evidence>
<dbReference type="PANTHER" id="PTHR30349">
    <property type="entry name" value="PHAGE INTEGRASE-RELATED"/>
    <property type="match status" value="1"/>
</dbReference>
<reference evidence="5 6" key="1">
    <citation type="submission" date="2021-02" db="EMBL/GenBank/DDBJ databases">
        <authorList>
            <person name="Han P."/>
        </authorList>
    </citation>
    <scope>NUCLEOTIDE SEQUENCE [LARGE SCALE GENOMIC DNA]</scope>
    <source>
        <strain evidence="5">Candidatus Nitrospira sp. ZN2</strain>
    </source>
</reference>
<comment type="caution">
    <text evidence="5">The sequence shown here is derived from an EMBL/GenBank/DDBJ whole genome shotgun (WGS) entry which is preliminary data.</text>
</comment>
<evidence type="ECO:0000259" key="4">
    <source>
        <dbReference type="PROSITE" id="PS51898"/>
    </source>
</evidence>
<dbReference type="PANTHER" id="PTHR30349:SF64">
    <property type="entry name" value="PROPHAGE INTEGRASE INTD-RELATED"/>
    <property type="match status" value="1"/>
</dbReference>
<organism evidence="5 6">
    <name type="scientific">Nitrospira defluvii</name>
    <dbReference type="NCBI Taxonomy" id="330214"/>
    <lineage>
        <taxon>Bacteria</taxon>
        <taxon>Pseudomonadati</taxon>
        <taxon>Nitrospirota</taxon>
        <taxon>Nitrospiria</taxon>
        <taxon>Nitrospirales</taxon>
        <taxon>Nitrospiraceae</taxon>
        <taxon>Nitrospira</taxon>
    </lineage>
</organism>
<dbReference type="InterPro" id="IPR013762">
    <property type="entry name" value="Integrase-like_cat_sf"/>
</dbReference>
<dbReference type="CDD" id="cd00796">
    <property type="entry name" value="INT_Rci_Hp1_C"/>
    <property type="match status" value="1"/>
</dbReference>
<evidence type="ECO:0000256" key="2">
    <source>
        <dbReference type="ARBA" id="ARBA00023125"/>
    </source>
</evidence>
<dbReference type="InterPro" id="IPR002104">
    <property type="entry name" value="Integrase_catalytic"/>
</dbReference>
<protein>
    <submittedName>
        <fullName evidence="5">Phage integrase (Modular protein)</fullName>
    </submittedName>
</protein>
<dbReference type="Gene3D" id="1.10.443.10">
    <property type="entry name" value="Intergrase catalytic core"/>
    <property type="match status" value="1"/>
</dbReference>
<dbReference type="SUPFAM" id="SSF56349">
    <property type="entry name" value="DNA breaking-rejoining enzymes"/>
    <property type="match status" value="1"/>
</dbReference>
<evidence type="ECO:0000313" key="6">
    <source>
        <dbReference type="Proteomes" id="UP000675880"/>
    </source>
</evidence>
<evidence type="ECO:0000313" key="5">
    <source>
        <dbReference type="EMBL" id="CAE6753840.1"/>
    </source>
</evidence>
<gene>
    <name evidence="5" type="ORF">NSPZN2_30304</name>
</gene>
<dbReference type="InterPro" id="IPR010998">
    <property type="entry name" value="Integrase_recombinase_N"/>
</dbReference>
<dbReference type="PROSITE" id="PS51898">
    <property type="entry name" value="TYR_RECOMBINASE"/>
    <property type="match status" value="1"/>
</dbReference>
<proteinExistence type="inferred from homology"/>
<keyword evidence="3" id="KW-0233">DNA recombination</keyword>
<dbReference type="Gene3D" id="1.10.150.130">
    <property type="match status" value="1"/>
</dbReference>
<sequence>MAYTITKRRTTKGIAFDLYFRWKGQRYRPLLGYDLSPDQAQQCAIELIHRIQTQEVEKPRSLLTLRDVLPLYWQAFEVKKRIDRTRPKGILENHILSCHACVRNDFPCSHRFGHQPLASLKPEDGLRYVKARLDEGATAGTVRREWQVLNRILNVAVRYEKLDRNPLKHVELPDAEKRTRIAEPEELALISKMRENDPTKLECRQELWRIIQVAVSVGLREGKILEIERSWVKKREDGYWLCLPPAASRIKGTPKEVPLNRTALLALGAEIPSLADGRVFRHWTHQRAFKEYWSETCRRVGIHDLHFHDLRHTFATRLQRIGVDYEVRQALLGHRMPGMTANYSHGGPEWDRKLRSAVEGLEKAYPLSYGLSYETKAAVGQTAEVIDLNGESAGIRTQDPRLKRAMLYRLSYRLSNTRRATTISLDSWREGSYH</sequence>
<keyword evidence="6" id="KW-1185">Reference proteome</keyword>
<name>A0ABN7LNC3_9BACT</name>